<keyword evidence="1" id="KW-1133">Transmembrane helix</keyword>
<evidence type="ECO:0000256" key="1">
    <source>
        <dbReference type="SAM" id="Phobius"/>
    </source>
</evidence>
<keyword evidence="1" id="KW-0812">Transmembrane</keyword>
<dbReference type="EMBL" id="CAAALY010244729">
    <property type="protein sequence ID" value="VEL32834.1"/>
    <property type="molecule type" value="Genomic_DNA"/>
</dbReference>
<keyword evidence="3" id="KW-1185">Reference proteome</keyword>
<protein>
    <submittedName>
        <fullName evidence="2">Uncharacterized protein</fullName>
    </submittedName>
</protein>
<reference evidence="2" key="1">
    <citation type="submission" date="2018-11" db="EMBL/GenBank/DDBJ databases">
        <authorList>
            <consortium name="Pathogen Informatics"/>
        </authorList>
    </citation>
    <scope>NUCLEOTIDE SEQUENCE</scope>
</reference>
<dbReference type="Proteomes" id="UP000784294">
    <property type="component" value="Unassembled WGS sequence"/>
</dbReference>
<dbReference type="AlphaFoldDB" id="A0A3S5AM17"/>
<feature type="transmembrane region" description="Helical" evidence="1">
    <location>
        <begin position="127"/>
        <end position="151"/>
    </location>
</feature>
<name>A0A3S5AM17_9PLAT</name>
<organism evidence="2 3">
    <name type="scientific">Protopolystoma xenopodis</name>
    <dbReference type="NCBI Taxonomy" id="117903"/>
    <lineage>
        <taxon>Eukaryota</taxon>
        <taxon>Metazoa</taxon>
        <taxon>Spiralia</taxon>
        <taxon>Lophotrochozoa</taxon>
        <taxon>Platyhelminthes</taxon>
        <taxon>Monogenea</taxon>
        <taxon>Polyopisthocotylea</taxon>
        <taxon>Polystomatidea</taxon>
        <taxon>Polystomatidae</taxon>
        <taxon>Protopolystoma</taxon>
    </lineage>
</organism>
<gene>
    <name evidence="2" type="ORF">PXEA_LOCUS26274</name>
</gene>
<accession>A0A3S5AM17</accession>
<keyword evidence="1" id="KW-0472">Membrane</keyword>
<sequence length="220" mass="24838">MGWGMVTMARFAPYSDLYCPDNPCIRVYASASARLSSKRTLPDTARTDRRETIWVSRFGSRSPCGSSVVCINLLSRLTVGQHLCTQGTSMRIYERTEEATNIQRRKHGDEITVTWTYTRGDKDGMNLWLLVSFMAACQAVCSVCACAHTFLTRMRLCRSTSYQVTRVAVLKVGFFPTLVCEQRLKRQRTGVASTWGEANRCFGRPQNSEKPILLESFFAS</sequence>
<evidence type="ECO:0000313" key="2">
    <source>
        <dbReference type="EMBL" id="VEL32834.1"/>
    </source>
</evidence>
<evidence type="ECO:0000313" key="3">
    <source>
        <dbReference type="Proteomes" id="UP000784294"/>
    </source>
</evidence>
<comment type="caution">
    <text evidence="2">The sequence shown here is derived from an EMBL/GenBank/DDBJ whole genome shotgun (WGS) entry which is preliminary data.</text>
</comment>
<proteinExistence type="predicted"/>